<dbReference type="PANTHER" id="PTHR10766">
    <property type="entry name" value="TRANSMEMBRANE 9 SUPERFAMILY PROTEIN"/>
    <property type="match status" value="1"/>
</dbReference>
<comment type="caution">
    <text evidence="10">The sequence shown here is derived from an EMBL/GenBank/DDBJ whole genome shotgun (WGS) entry which is preliminary data.</text>
</comment>
<dbReference type="PANTHER" id="PTHR10766:SF55">
    <property type="entry name" value="TRANSMEMBRANE 9 SUPERFAMILY MEMBER 4"/>
    <property type="match status" value="1"/>
</dbReference>
<feature type="transmembrane region" description="Helical" evidence="9">
    <location>
        <begin position="324"/>
        <end position="353"/>
    </location>
</feature>
<dbReference type="Pfam" id="PF02990">
    <property type="entry name" value="EMP70"/>
    <property type="match status" value="1"/>
</dbReference>
<feature type="chain" id="PRO_5007353159" description="Transmembrane 9 superfamily member" evidence="9">
    <location>
        <begin position="23"/>
        <end position="627"/>
    </location>
</feature>
<feature type="transmembrane region" description="Helical" evidence="9">
    <location>
        <begin position="589"/>
        <end position="611"/>
    </location>
</feature>
<evidence type="ECO:0000256" key="1">
    <source>
        <dbReference type="ARBA" id="ARBA00004141"/>
    </source>
</evidence>
<dbReference type="STRING" id="1263082.A0A068RQR8"/>
<proteinExistence type="inferred from homology"/>
<evidence type="ECO:0000256" key="3">
    <source>
        <dbReference type="ARBA" id="ARBA00005227"/>
    </source>
</evidence>
<evidence type="ECO:0000256" key="6">
    <source>
        <dbReference type="ARBA" id="ARBA00022989"/>
    </source>
</evidence>
<keyword evidence="7" id="KW-0333">Golgi apparatus</keyword>
<dbReference type="InterPro" id="IPR004240">
    <property type="entry name" value="EMP70"/>
</dbReference>
<keyword evidence="4 9" id="KW-0812">Transmembrane</keyword>
<evidence type="ECO:0000256" key="4">
    <source>
        <dbReference type="ARBA" id="ARBA00022692"/>
    </source>
</evidence>
<organism evidence="10 11">
    <name type="scientific">Lichtheimia corymbifera JMRC:FSU:9682</name>
    <dbReference type="NCBI Taxonomy" id="1263082"/>
    <lineage>
        <taxon>Eukaryota</taxon>
        <taxon>Fungi</taxon>
        <taxon>Fungi incertae sedis</taxon>
        <taxon>Mucoromycota</taxon>
        <taxon>Mucoromycotina</taxon>
        <taxon>Mucoromycetes</taxon>
        <taxon>Mucorales</taxon>
        <taxon>Lichtheimiaceae</taxon>
        <taxon>Lichtheimia</taxon>
    </lineage>
</organism>
<keyword evidence="5 9" id="KW-0732">Signal</keyword>
<reference evidence="10" key="1">
    <citation type="submission" date="2013-08" db="EMBL/GenBank/DDBJ databases">
        <title>Gene expansion shapes genome architecture in the human pathogen Lichtheimia corymbifera: an evolutionary genomics analysis in the ancient terrestrial Mucorales (Mucoromycotina).</title>
        <authorList>
            <person name="Schwartze V.U."/>
            <person name="Winter S."/>
            <person name="Shelest E."/>
            <person name="Marcet-Houben M."/>
            <person name="Horn F."/>
            <person name="Wehner S."/>
            <person name="Hoffmann K."/>
            <person name="Riege K."/>
            <person name="Sammeth M."/>
            <person name="Nowrousian M."/>
            <person name="Valiante V."/>
            <person name="Linde J."/>
            <person name="Jacobsen I.D."/>
            <person name="Marz M."/>
            <person name="Brakhage A.A."/>
            <person name="Gabaldon T."/>
            <person name="Bocker S."/>
            <person name="Voigt K."/>
        </authorList>
    </citation>
    <scope>NUCLEOTIDE SEQUENCE [LARGE SCALE GENOMIC DNA]</scope>
    <source>
        <strain evidence="10">FSU 9682</strain>
    </source>
</reference>
<evidence type="ECO:0000256" key="9">
    <source>
        <dbReference type="RuleBase" id="RU363079"/>
    </source>
</evidence>
<feature type="transmembrane region" description="Helical" evidence="9">
    <location>
        <begin position="365"/>
        <end position="382"/>
    </location>
</feature>
<dbReference type="Proteomes" id="UP000027586">
    <property type="component" value="Unassembled WGS sequence"/>
</dbReference>
<dbReference type="VEuPathDB" id="FungiDB:LCOR_03517.1"/>
<dbReference type="OrthoDB" id="1666796at2759"/>
<keyword evidence="11" id="KW-1185">Reference proteome</keyword>
<evidence type="ECO:0000313" key="11">
    <source>
        <dbReference type="Proteomes" id="UP000027586"/>
    </source>
</evidence>
<feature type="transmembrane region" description="Helical" evidence="9">
    <location>
        <begin position="481"/>
        <end position="501"/>
    </location>
</feature>
<feature type="transmembrane region" description="Helical" evidence="9">
    <location>
        <begin position="521"/>
        <end position="545"/>
    </location>
</feature>
<dbReference type="GO" id="GO:0016020">
    <property type="term" value="C:membrane"/>
    <property type="evidence" value="ECO:0007669"/>
    <property type="project" value="UniProtKB-SubCell"/>
</dbReference>
<feature type="transmembrane region" description="Helical" evidence="9">
    <location>
        <begin position="262"/>
        <end position="284"/>
    </location>
</feature>
<evidence type="ECO:0000313" key="10">
    <source>
        <dbReference type="EMBL" id="CDH51977.1"/>
    </source>
</evidence>
<keyword evidence="8 9" id="KW-0472">Membrane</keyword>
<dbReference type="EMBL" id="CBTN010000011">
    <property type="protein sequence ID" value="CDH51977.1"/>
    <property type="molecule type" value="Genomic_DNA"/>
</dbReference>
<feature type="transmembrane region" description="Helical" evidence="9">
    <location>
        <begin position="552"/>
        <end position="577"/>
    </location>
</feature>
<keyword evidence="6 9" id="KW-1133">Transmembrane helix</keyword>
<gene>
    <name evidence="10" type="ORF">LCOR_03517.1</name>
</gene>
<evidence type="ECO:0000256" key="7">
    <source>
        <dbReference type="ARBA" id="ARBA00023034"/>
    </source>
</evidence>
<dbReference type="AlphaFoldDB" id="A0A068RQR8"/>
<feature type="transmembrane region" description="Helical" evidence="9">
    <location>
        <begin position="394"/>
        <end position="414"/>
    </location>
</feature>
<evidence type="ECO:0000256" key="8">
    <source>
        <dbReference type="ARBA" id="ARBA00023136"/>
    </source>
</evidence>
<comment type="similarity">
    <text evidence="3 9">Belongs to the nonaspanin (TM9SF) (TC 9.A.2) family.</text>
</comment>
<feature type="signal peptide" evidence="9">
    <location>
        <begin position="1"/>
        <end position="22"/>
    </location>
</feature>
<dbReference type="GO" id="GO:0072657">
    <property type="term" value="P:protein localization to membrane"/>
    <property type="evidence" value="ECO:0007669"/>
    <property type="project" value="TreeGrafter"/>
</dbReference>
<protein>
    <recommendedName>
        <fullName evidence="9">Transmembrane 9 superfamily member</fullName>
    </recommendedName>
</protein>
<evidence type="ECO:0000256" key="5">
    <source>
        <dbReference type="ARBA" id="ARBA00022729"/>
    </source>
</evidence>
<evidence type="ECO:0000256" key="2">
    <source>
        <dbReference type="ARBA" id="ARBA00004555"/>
    </source>
</evidence>
<sequence length="627" mass="71556">MFNSSIALFWCLLSLVLVKVNANNPTAYEREQLIPLYYNKLFSERTQIPYKYATQPFICPPYTDSSWQHKQRLTSWLVADQDWRGDWLIQSDYKIATLDNVDCNVLCTKPWSLQDAIVAKELIEQDYQVEWWLDGLPGATASYTNEVSTRAYRVGFPLGQIKNNHTFINNHVTFNILYTPSHDSIQVLGFEVYPDSVANGQCTHTAIDYTMQEVNERRTSVTFTYSVRWKEAKNPLTPAKLPLTPQTRWDMYIITPDPETHFYAMINSIITILFLLGVVGVILMKTLQRDQQNYHDDHDLKIHEDFEDVIGWRLIHRDVFRRPIYGGLLAPLVGSGIQLVVAAVGTLVCMVLGTCHPAQPGSLFRTAFVIYMLSSILAGYHSARIYKVFRGRSWFLNTILTAILVPVLVLGSLLLESISGWTLHSSRTMSVKGWFTLMILWLVVMLPLTFLGSLVGDRRERIEHPSRTTQMPRFIPEKRWYQSYSMSVLLGGVIPFAIVFVDLDELLKSVWQGELYLSLGYASMACMLLGVATASVTVVLVFFQLCNEDYHWWWMSFAVGASCSLYTFIYALVFYWIRTDMIGMASGMVYLVHTLLGCLLLGLCTGTLGFISTYSVIRRIYAAVKVD</sequence>
<name>A0A068RQR8_9FUNG</name>
<feature type="transmembrane region" description="Helical" evidence="9">
    <location>
        <begin position="434"/>
        <end position="455"/>
    </location>
</feature>
<accession>A0A068RQR8</accession>
<dbReference type="GO" id="GO:0005794">
    <property type="term" value="C:Golgi apparatus"/>
    <property type="evidence" value="ECO:0007669"/>
    <property type="project" value="UniProtKB-SubCell"/>
</dbReference>
<comment type="subcellular location">
    <subcellularLocation>
        <location evidence="2">Golgi apparatus</location>
    </subcellularLocation>
    <subcellularLocation>
        <location evidence="1">Membrane</location>
        <topology evidence="1">Multi-pass membrane protein</topology>
    </subcellularLocation>
</comment>